<evidence type="ECO:0000313" key="3">
    <source>
        <dbReference type="EMBL" id="QBD82968.1"/>
    </source>
</evidence>
<dbReference type="AlphaFoldDB" id="A0A4P6K3X0"/>
<evidence type="ECO:0000256" key="2">
    <source>
        <dbReference type="ARBA" id="ARBA00022833"/>
    </source>
</evidence>
<evidence type="ECO:0000256" key="1">
    <source>
        <dbReference type="ARBA" id="ARBA00022723"/>
    </source>
</evidence>
<dbReference type="InterPro" id="IPR014710">
    <property type="entry name" value="RmlC-like_jellyroll"/>
</dbReference>
<dbReference type="PANTHER" id="PTHR42742">
    <property type="entry name" value="TRANSCRIPTIONAL REPRESSOR MPRA"/>
    <property type="match status" value="1"/>
</dbReference>
<accession>A0A4P6K3X0</accession>
<gene>
    <name evidence="3" type="ORF">EPA93_46210</name>
</gene>
<keyword evidence="1" id="KW-0479">Metal-binding</keyword>
<dbReference type="CDD" id="cd07010">
    <property type="entry name" value="cupin_PMI_type_I_N_bac"/>
    <property type="match status" value="1"/>
</dbReference>
<dbReference type="OrthoDB" id="9808275at2"/>
<name>A0A4P6K3X0_KTERU</name>
<reference evidence="3 4" key="1">
    <citation type="submission" date="2019-01" db="EMBL/GenBank/DDBJ databases">
        <title>Ktedonosporobacter rubrisoli SCAWS-G2.</title>
        <authorList>
            <person name="Huang Y."/>
            <person name="Yan B."/>
        </authorList>
    </citation>
    <scope>NUCLEOTIDE SEQUENCE [LARGE SCALE GENOMIC DNA]</scope>
    <source>
        <strain evidence="3 4">SCAWS-G2</strain>
    </source>
</reference>
<dbReference type="SUPFAM" id="SSF51182">
    <property type="entry name" value="RmlC-like cupins"/>
    <property type="match status" value="1"/>
</dbReference>
<dbReference type="EMBL" id="CP035758">
    <property type="protein sequence ID" value="QBD82968.1"/>
    <property type="molecule type" value="Genomic_DNA"/>
</dbReference>
<dbReference type="GO" id="GO:0046872">
    <property type="term" value="F:metal ion binding"/>
    <property type="evidence" value="ECO:0007669"/>
    <property type="project" value="UniProtKB-KW"/>
</dbReference>
<keyword evidence="4" id="KW-1185">Reference proteome</keyword>
<protein>
    <recommendedName>
        <fullName evidence="5">Mannose-6-phosphate isomerase</fullName>
    </recommendedName>
</protein>
<proteinExistence type="predicted"/>
<keyword evidence="2" id="KW-0862">Zinc</keyword>
<dbReference type="Gene3D" id="2.60.120.10">
    <property type="entry name" value="Jelly Rolls"/>
    <property type="match status" value="2"/>
</dbReference>
<dbReference type="InterPro" id="IPR051804">
    <property type="entry name" value="Carb_Metab_Reg_Kinase/Isom"/>
</dbReference>
<sequence length="583" mass="66026">MASTTSGQKASYITHPVQQFSWLTIEQGYSALARRLQQAIEGGMKVLLIDGFIGVRWQEFISCLRKELEKQTRKEICWHSTEACLRTTGEIRCMLEPFLTADPVFGRLFHGTLQELWQPEQLVALQHQVEQESDGITVVYGLGASLVTSQGFQVYIDVPKDRGQQLAAQGMLCNVGEKEPAPFAEMYKRFYFVDWPMLNRIKRAQLAKIDLFVDGSGHSAPTLVSGDAFRRILHELAQRPFRVKPWFAPGPWGGQWMKEQFGLPPEAPNYAWSFELIAPENGMLLGNAELAFECSFDYLLWAETDAVLGVPVAARYGSYFPIRFDYLDTMGGTNLSCQVHPRADYIRSEFGEPFTQDETYYIVTCEEDARVYLGLREDAPVEAFKASALAARDQRQPFEITDYVNSFPSKPHDLFLIPSGTVHCSGANNLVLEISATPYIFTFKIYDYLRSDLSGNMRHVHLDHAFANLDKTRTTSWVKDHLIPQPVLVREGPDWAEYCIGDIEQLFFAIHRLEFCSLIEDETNGKFVALNLVEGQQCEIRSQGNEPVELHFAESIIIPASIGHYTLRNTGKVPCKLVKAFVK</sequence>
<dbReference type="InterPro" id="IPR011051">
    <property type="entry name" value="RmlC_Cupin_sf"/>
</dbReference>
<dbReference type="Proteomes" id="UP000290365">
    <property type="component" value="Chromosome"/>
</dbReference>
<organism evidence="3 4">
    <name type="scientific">Ktedonosporobacter rubrisoli</name>
    <dbReference type="NCBI Taxonomy" id="2509675"/>
    <lineage>
        <taxon>Bacteria</taxon>
        <taxon>Bacillati</taxon>
        <taxon>Chloroflexota</taxon>
        <taxon>Ktedonobacteria</taxon>
        <taxon>Ktedonobacterales</taxon>
        <taxon>Ktedonosporobacteraceae</taxon>
        <taxon>Ktedonosporobacter</taxon>
    </lineage>
</organism>
<evidence type="ECO:0008006" key="5">
    <source>
        <dbReference type="Google" id="ProtNLM"/>
    </source>
</evidence>
<dbReference type="KEGG" id="kbs:EPA93_46210"/>
<evidence type="ECO:0000313" key="4">
    <source>
        <dbReference type="Proteomes" id="UP000290365"/>
    </source>
</evidence>
<dbReference type="PANTHER" id="PTHR42742:SF3">
    <property type="entry name" value="FRUCTOKINASE"/>
    <property type="match status" value="1"/>
</dbReference>
<dbReference type="RefSeq" id="WP_129894036.1">
    <property type="nucleotide sequence ID" value="NZ_CP035758.1"/>
</dbReference>